<evidence type="ECO:0000256" key="2">
    <source>
        <dbReference type="ARBA" id="ARBA00022723"/>
    </source>
</evidence>
<dbReference type="AlphaFoldDB" id="H3AAE5"/>
<dbReference type="GO" id="GO:0005634">
    <property type="term" value="C:nucleus"/>
    <property type="evidence" value="ECO:0007669"/>
    <property type="project" value="TreeGrafter"/>
</dbReference>
<name>H3AAE5_LATCH</name>
<evidence type="ECO:0000313" key="7">
    <source>
        <dbReference type="Ensembl" id="ENSLACP00000006616.1"/>
    </source>
</evidence>
<dbReference type="PANTHER" id="PTHR35537">
    <property type="entry name" value="DNA DAMAGE-INDUCIBLE APOPTOSIS SUPPRESSOR PROTEIN DDIAS"/>
    <property type="match status" value="1"/>
</dbReference>
<protein>
    <recommendedName>
        <fullName evidence="6">Replication factor A C-terminal domain-containing protein</fullName>
    </recommendedName>
</protein>
<evidence type="ECO:0000256" key="4">
    <source>
        <dbReference type="ARBA" id="ARBA00022833"/>
    </source>
</evidence>
<evidence type="ECO:0000313" key="8">
    <source>
        <dbReference type="Proteomes" id="UP000008672"/>
    </source>
</evidence>
<organism evidence="7 8">
    <name type="scientific">Latimeria chalumnae</name>
    <name type="common">Coelacanth</name>
    <dbReference type="NCBI Taxonomy" id="7897"/>
    <lineage>
        <taxon>Eukaryota</taxon>
        <taxon>Metazoa</taxon>
        <taxon>Chordata</taxon>
        <taxon>Craniata</taxon>
        <taxon>Vertebrata</taxon>
        <taxon>Euteleostomi</taxon>
        <taxon>Coelacanthiformes</taxon>
        <taxon>Coelacanthidae</taxon>
        <taxon>Latimeria</taxon>
    </lineage>
</organism>
<keyword evidence="8" id="KW-1185">Reference proteome</keyword>
<dbReference type="STRING" id="7897.ENSLACP00000006616"/>
<dbReference type="GO" id="GO:1902230">
    <property type="term" value="P:negative regulation of intrinsic apoptotic signaling pathway in response to DNA damage"/>
    <property type="evidence" value="ECO:0007669"/>
    <property type="project" value="InterPro"/>
</dbReference>
<feature type="domain" description="Replication factor A C-terminal" evidence="6">
    <location>
        <begin position="9"/>
        <end position="95"/>
    </location>
</feature>
<evidence type="ECO:0000256" key="5">
    <source>
        <dbReference type="ARBA" id="ARBA00023125"/>
    </source>
</evidence>
<sequence>MNRKRTLLAATVLSIQDSCFLYPSCHKCFSRLITAPNGYKCIKCGSVCEVKNVNYRYKLSLKVAENTKVTDVTLFGSCLDPYFGVTAGFLHRYVTELCNDSESCESNSAEELLIQAVKYCFVGCSFIFGVKVIASRSQAGLHSGCNIFQASASCDRRTKRLVACQIALPNSMVFGCTVIHYYKQLLQYANIGNIVTIPQQPESPLITVDQPSSEHTSRTSSASDFSQFCFQSKDRYFSDPWQHPLDLISSPVDSTSLEGFPELTRGISYSNTKSSKGSPQNLQCHLSNLIDGSGEEKNENAIFCSKLGLLSDIGPGPFKNIHAEILTVDEFKGALFLQIPRELEDEVPEMKVTDGQTYLSEKPWDSVFAARNNDIDQDQACHSDLTLWDDLPFSESLNEFLAKVEHDNGN</sequence>
<keyword evidence="5" id="KW-0238">DNA-binding</keyword>
<reference evidence="7" key="2">
    <citation type="submission" date="2025-08" db="UniProtKB">
        <authorList>
            <consortium name="Ensembl"/>
        </authorList>
    </citation>
    <scope>IDENTIFICATION</scope>
</reference>
<evidence type="ECO:0000256" key="3">
    <source>
        <dbReference type="ARBA" id="ARBA00022771"/>
    </source>
</evidence>
<proteinExistence type="inferred from homology"/>
<dbReference type="GO" id="GO:0008270">
    <property type="term" value="F:zinc ion binding"/>
    <property type="evidence" value="ECO:0007669"/>
    <property type="project" value="UniProtKB-KW"/>
</dbReference>
<dbReference type="CDD" id="cd04476">
    <property type="entry name" value="RPA1_DBD_C"/>
    <property type="match status" value="1"/>
</dbReference>
<keyword evidence="2" id="KW-0479">Metal-binding</keyword>
<keyword evidence="4" id="KW-0862">Zinc</keyword>
<dbReference type="Gene3D" id="2.40.50.140">
    <property type="entry name" value="Nucleic acid-binding proteins"/>
    <property type="match status" value="1"/>
</dbReference>
<dbReference type="SUPFAM" id="SSF50249">
    <property type="entry name" value="Nucleic acid-binding proteins"/>
    <property type="match status" value="1"/>
</dbReference>
<dbReference type="Ensembl" id="ENSLACT00000006670.1">
    <property type="protein sequence ID" value="ENSLACP00000006616.1"/>
    <property type="gene ID" value="ENSLACG00000005867.1"/>
</dbReference>
<dbReference type="GeneTree" id="ENSGT00940000166008"/>
<keyword evidence="3" id="KW-0863">Zinc-finger</keyword>
<dbReference type="InParanoid" id="H3AAE5"/>
<evidence type="ECO:0000256" key="1">
    <source>
        <dbReference type="ARBA" id="ARBA00005690"/>
    </source>
</evidence>
<reference evidence="8" key="1">
    <citation type="submission" date="2011-08" db="EMBL/GenBank/DDBJ databases">
        <title>The draft genome of Latimeria chalumnae.</title>
        <authorList>
            <person name="Di Palma F."/>
            <person name="Alfoldi J."/>
            <person name="Johnson J."/>
            <person name="Berlin A."/>
            <person name="Gnerre S."/>
            <person name="Jaffe D."/>
            <person name="MacCallum I."/>
            <person name="Young S."/>
            <person name="Walker B.J."/>
            <person name="Lander E."/>
            <person name="Lindblad-Toh K."/>
        </authorList>
    </citation>
    <scope>NUCLEOTIDE SEQUENCE [LARGE SCALE GENOMIC DNA]</scope>
    <source>
        <strain evidence="8">Wild caught</strain>
    </source>
</reference>
<dbReference type="InterPro" id="IPR043522">
    <property type="entry name" value="DDIAS"/>
</dbReference>
<dbReference type="OMA" id="CPEKSHN"/>
<dbReference type="GO" id="GO:0003677">
    <property type="term" value="F:DNA binding"/>
    <property type="evidence" value="ECO:0007669"/>
    <property type="project" value="UniProtKB-KW"/>
</dbReference>
<dbReference type="PANTHER" id="PTHR35537:SF1">
    <property type="entry name" value="DNA DAMAGE-INDUCED APOPTOSIS SUPPRESSOR PROTEIN"/>
    <property type="match status" value="1"/>
</dbReference>
<dbReference type="InterPro" id="IPR047192">
    <property type="entry name" value="Euk_RPA1_DBD_C"/>
</dbReference>
<dbReference type="Proteomes" id="UP000008672">
    <property type="component" value="Unassembled WGS sequence"/>
</dbReference>
<dbReference type="Pfam" id="PF08646">
    <property type="entry name" value="Rep_fac-A_C"/>
    <property type="match status" value="1"/>
</dbReference>
<dbReference type="eggNOG" id="ENOG502R2XT">
    <property type="taxonomic scope" value="Eukaryota"/>
</dbReference>
<dbReference type="EMBL" id="AFYH01124456">
    <property type="status" value="NOT_ANNOTATED_CDS"/>
    <property type="molecule type" value="Genomic_DNA"/>
</dbReference>
<dbReference type="GO" id="GO:0005737">
    <property type="term" value="C:cytoplasm"/>
    <property type="evidence" value="ECO:0007669"/>
    <property type="project" value="TreeGrafter"/>
</dbReference>
<reference evidence="7" key="3">
    <citation type="submission" date="2025-09" db="UniProtKB">
        <authorList>
            <consortium name="Ensembl"/>
        </authorList>
    </citation>
    <scope>IDENTIFICATION</scope>
</reference>
<dbReference type="InterPro" id="IPR013955">
    <property type="entry name" value="Rep_factor-A_C"/>
</dbReference>
<comment type="similarity">
    <text evidence="1">Belongs to the replication factor A protein 1 family.</text>
</comment>
<dbReference type="HOGENOM" id="CLU_656472_0_0_1"/>
<dbReference type="InterPro" id="IPR012340">
    <property type="entry name" value="NA-bd_OB-fold"/>
</dbReference>
<evidence type="ECO:0000259" key="6">
    <source>
        <dbReference type="Pfam" id="PF08646"/>
    </source>
</evidence>
<accession>H3AAE5</accession>
<dbReference type="EMBL" id="AFYH01124455">
    <property type="status" value="NOT_ANNOTATED_CDS"/>
    <property type="molecule type" value="Genomic_DNA"/>
</dbReference>